<dbReference type="Proteomes" id="UP001050691">
    <property type="component" value="Unassembled WGS sequence"/>
</dbReference>
<evidence type="ECO:0000313" key="4">
    <source>
        <dbReference type="Proteomes" id="UP001050691"/>
    </source>
</evidence>
<dbReference type="GO" id="GO:0005777">
    <property type="term" value="C:peroxisome"/>
    <property type="evidence" value="ECO:0007669"/>
    <property type="project" value="TreeGrafter"/>
</dbReference>
<dbReference type="InterPro" id="IPR018376">
    <property type="entry name" value="Enoyl-CoA_hyd/isom_CS"/>
</dbReference>
<organism evidence="3 4">
    <name type="scientific">Clathrus columnatus</name>
    <dbReference type="NCBI Taxonomy" id="1419009"/>
    <lineage>
        <taxon>Eukaryota</taxon>
        <taxon>Fungi</taxon>
        <taxon>Dikarya</taxon>
        <taxon>Basidiomycota</taxon>
        <taxon>Agaricomycotina</taxon>
        <taxon>Agaricomycetes</taxon>
        <taxon>Phallomycetidae</taxon>
        <taxon>Phallales</taxon>
        <taxon>Clathraceae</taxon>
        <taxon>Clathrus</taxon>
    </lineage>
</organism>
<gene>
    <name evidence="3" type="ORF">Clacol_007321</name>
</gene>
<dbReference type="EMBL" id="BPWL01000008">
    <property type="protein sequence ID" value="GJJ13072.1"/>
    <property type="molecule type" value="Genomic_DNA"/>
</dbReference>
<dbReference type="PANTHER" id="PTHR11941">
    <property type="entry name" value="ENOYL-COA HYDRATASE-RELATED"/>
    <property type="match status" value="1"/>
</dbReference>
<dbReference type="InterPro" id="IPR029045">
    <property type="entry name" value="ClpP/crotonase-like_dom_sf"/>
</dbReference>
<proteinExistence type="inferred from homology"/>
<name>A0AAV5AH63_9AGAM</name>
<comment type="similarity">
    <text evidence="1 2">Belongs to the enoyl-CoA hydratase/isomerase family.</text>
</comment>
<dbReference type="CDD" id="cd06558">
    <property type="entry name" value="crotonase-like"/>
    <property type="match status" value="1"/>
</dbReference>
<evidence type="ECO:0000256" key="2">
    <source>
        <dbReference type="RuleBase" id="RU003707"/>
    </source>
</evidence>
<keyword evidence="4" id="KW-1185">Reference proteome</keyword>
<dbReference type="InterPro" id="IPR001753">
    <property type="entry name" value="Enoyl-CoA_hydra/iso"/>
</dbReference>
<dbReference type="GO" id="GO:0004165">
    <property type="term" value="F:delta(3)-delta(2)-enoyl-CoA isomerase activity"/>
    <property type="evidence" value="ECO:0007669"/>
    <property type="project" value="TreeGrafter"/>
</dbReference>
<reference evidence="3" key="1">
    <citation type="submission" date="2021-10" db="EMBL/GenBank/DDBJ databases">
        <title>De novo Genome Assembly of Clathrus columnatus (Basidiomycota, Fungi) Using Illumina and Nanopore Sequence Data.</title>
        <authorList>
            <person name="Ogiso-Tanaka E."/>
            <person name="Itagaki H."/>
            <person name="Hosoya T."/>
            <person name="Hosaka K."/>
        </authorList>
    </citation>
    <scope>NUCLEOTIDE SEQUENCE</scope>
    <source>
        <strain evidence="3">MO-923</strain>
    </source>
</reference>
<sequence length="256" mass="28730">MVDFPSKSESLITVTTPSQSIWVLELHNGDDSRLSRYMIEQAFYPALDFVEFEWRKQWKIANERGLTRKAVPGSDASLQANWKYNDVQSNPVPDLFDGSGALIITGNLNQDKYFCNGTNIDAFEIFRSLITLTLLKGLDFSEAISQKDFFLVPVIASINGHAFAGGWITAVASDYRVIGDWKLWACMNEVHFGSDFPLLTALFLRSSFRSTPFIRKLMLQGHRFNPLELLAEGAVDKVVSTADHNHQAPHPDGEVV</sequence>
<dbReference type="SUPFAM" id="SSF52096">
    <property type="entry name" value="ClpP/crotonase"/>
    <property type="match status" value="1"/>
</dbReference>
<accession>A0AAV5AH63</accession>
<dbReference type="PROSITE" id="PS00166">
    <property type="entry name" value="ENOYL_COA_HYDRATASE"/>
    <property type="match status" value="1"/>
</dbReference>
<evidence type="ECO:0000256" key="1">
    <source>
        <dbReference type="ARBA" id="ARBA00005254"/>
    </source>
</evidence>
<dbReference type="AlphaFoldDB" id="A0AAV5AH63"/>
<dbReference type="GO" id="GO:0006635">
    <property type="term" value="P:fatty acid beta-oxidation"/>
    <property type="evidence" value="ECO:0007669"/>
    <property type="project" value="TreeGrafter"/>
</dbReference>
<dbReference type="PANTHER" id="PTHR11941:SF75">
    <property type="entry name" value="ENOYL-COA HYDRATASE_ISOMERASE FAMILY PROTEIN"/>
    <property type="match status" value="1"/>
</dbReference>
<evidence type="ECO:0000313" key="3">
    <source>
        <dbReference type="EMBL" id="GJJ13072.1"/>
    </source>
</evidence>
<comment type="caution">
    <text evidence="3">The sequence shown here is derived from an EMBL/GenBank/DDBJ whole genome shotgun (WGS) entry which is preliminary data.</text>
</comment>
<dbReference type="Gene3D" id="3.90.226.10">
    <property type="entry name" value="2-enoyl-CoA Hydratase, Chain A, domain 1"/>
    <property type="match status" value="1"/>
</dbReference>
<protein>
    <submittedName>
        <fullName evidence="3">Uncharacterized protein</fullName>
    </submittedName>
</protein>
<dbReference type="Pfam" id="PF00378">
    <property type="entry name" value="ECH_1"/>
    <property type="match status" value="1"/>
</dbReference>